<dbReference type="EMBL" id="BAABJX010000017">
    <property type="protein sequence ID" value="GAA4826998.1"/>
    <property type="molecule type" value="Genomic_DNA"/>
</dbReference>
<dbReference type="RefSeq" id="WP_345369674.1">
    <property type="nucleotide sequence ID" value="NZ_BAABJX010000017.1"/>
</dbReference>
<evidence type="ECO:0000313" key="1">
    <source>
        <dbReference type="EMBL" id="GAA4826998.1"/>
    </source>
</evidence>
<dbReference type="Proteomes" id="UP001500298">
    <property type="component" value="Unassembled WGS sequence"/>
</dbReference>
<gene>
    <name evidence="1" type="ORF">GCM10023331_09710</name>
</gene>
<evidence type="ECO:0000313" key="2">
    <source>
        <dbReference type="Proteomes" id="UP001500298"/>
    </source>
</evidence>
<accession>A0ABP9D5W9</accession>
<protein>
    <submittedName>
        <fullName evidence="1">Uncharacterized protein</fullName>
    </submittedName>
</protein>
<proteinExistence type="predicted"/>
<sequence>MIVKKIPIALFLSFFLFQCGGQEGVNEQEILFASRATQQERTAFKNKLTEEIIGGVSTSSSDSLNESAWQGAYWGMGMSHTRNAETKAIIQKGFTNYQKGSPAYRRGLLEAAYTLYPNDFVEECQSVLGQETHPKLFAMIAIYLHRAGVNQPLQAILEKRFPNYKEEVILAQLAYHLSGEQKKQLNNRPDLQALFAHQQQHGLPVIYSFQRLSRQFPGLAIVQRADGSFVKDEKGRVQTFPQLAMAASDMPSFLTNGNTPEGVFSIQGIGNSENVFIGPSPTVDMRMPFEAPKQEYFHSKDTSSWSMEDYLSLFPEEWKTYTPIQAAYWAGKAGRSEIIAHGSTINPEFFQEASFYPLTPSLGCLTALELWDEQTGALKESSQQELIEAFSAEAVTKGYYYVINLDDQERSVLPEDLVK</sequence>
<name>A0ABP9D5W9_9BACT</name>
<comment type="caution">
    <text evidence="1">The sequence shown here is derived from an EMBL/GenBank/DDBJ whole genome shotgun (WGS) entry which is preliminary data.</text>
</comment>
<reference evidence="2" key="1">
    <citation type="journal article" date="2019" name="Int. J. Syst. Evol. Microbiol.">
        <title>The Global Catalogue of Microorganisms (GCM) 10K type strain sequencing project: providing services to taxonomists for standard genome sequencing and annotation.</title>
        <authorList>
            <consortium name="The Broad Institute Genomics Platform"/>
            <consortium name="The Broad Institute Genome Sequencing Center for Infectious Disease"/>
            <person name="Wu L."/>
            <person name="Ma J."/>
        </authorList>
    </citation>
    <scope>NUCLEOTIDE SEQUENCE [LARGE SCALE GENOMIC DNA]</scope>
    <source>
        <strain evidence="2">JCM 18326</strain>
    </source>
</reference>
<organism evidence="1 2">
    <name type="scientific">Algivirga pacifica</name>
    <dbReference type="NCBI Taxonomy" id="1162670"/>
    <lineage>
        <taxon>Bacteria</taxon>
        <taxon>Pseudomonadati</taxon>
        <taxon>Bacteroidota</taxon>
        <taxon>Cytophagia</taxon>
        <taxon>Cytophagales</taxon>
        <taxon>Flammeovirgaceae</taxon>
        <taxon>Algivirga</taxon>
    </lineage>
</organism>
<keyword evidence="2" id="KW-1185">Reference proteome</keyword>